<dbReference type="InterPro" id="IPR002524">
    <property type="entry name" value="Cation_efflux"/>
</dbReference>
<keyword evidence="4 10" id="KW-0812">Transmembrane</keyword>
<feature type="region of interest" description="Disordered" evidence="9">
    <location>
        <begin position="251"/>
        <end position="270"/>
    </location>
</feature>
<evidence type="ECO:0000256" key="4">
    <source>
        <dbReference type="ARBA" id="ARBA00022692"/>
    </source>
</evidence>
<name>A0A6G1SCL3_9ACAR</name>
<dbReference type="InterPro" id="IPR036837">
    <property type="entry name" value="Cation_efflux_CTD_sf"/>
</dbReference>
<feature type="transmembrane region" description="Helical" evidence="10">
    <location>
        <begin position="192"/>
        <end position="215"/>
    </location>
</feature>
<evidence type="ECO:0000259" key="11">
    <source>
        <dbReference type="Pfam" id="PF01545"/>
    </source>
</evidence>
<feature type="transmembrane region" description="Helical" evidence="10">
    <location>
        <begin position="91"/>
        <end position="115"/>
    </location>
</feature>
<dbReference type="GO" id="GO:0005385">
    <property type="term" value="F:zinc ion transmembrane transporter activity"/>
    <property type="evidence" value="ECO:0007669"/>
    <property type="project" value="TreeGrafter"/>
</dbReference>
<evidence type="ECO:0000256" key="7">
    <source>
        <dbReference type="ARBA" id="ARBA00023065"/>
    </source>
</evidence>
<feature type="compositionally biased region" description="Basic and acidic residues" evidence="9">
    <location>
        <begin position="235"/>
        <end position="244"/>
    </location>
</feature>
<dbReference type="Pfam" id="PF01545">
    <property type="entry name" value="Cation_efflux"/>
    <property type="match status" value="1"/>
</dbReference>
<evidence type="ECO:0000256" key="2">
    <source>
        <dbReference type="ARBA" id="ARBA00008873"/>
    </source>
</evidence>
<dbReference type="PANTHER" id="PTHR11562">
    <property type="entry name" value="CATION EFFLUX PROTEIN/ ZINC TRANSPORTER"/>
    <property type="match status" value="1"/>
</dbReference>
<dbReference type="GO" id="GO:0005886">
    <property type="term" value="C:plasma membrane"/>
    <property type="evidence" value="ECO:0007669"/>
    <property type="project" value="TreeGrafter"/>
</dbReference>
<proteinExistence type="inferred from homology"/>
<feature type="region of interest" description="Disordered" evidence="9">
    <location>
        <begin position="282"/>
        <end position="324"/>
    </location>
</feature>
<evidence type="ECO:0000256" key="1">
    <source>
        <dbReference type="ARBA" id="ARBA00004141"/>
    </source>
</evidence>
<feature type="compositionally biased region" description="Polar residues" evidence="9">
    <location>
        <begin position="32"/>
        <end position="45"/>
    </location>
</feature>
<dbReference type="GO" id="GO:0010043">
    <property type="term" value="P:response to zinc ion"/>
    <property type="evidence" value="ECO:0007669"/>
    <property type="project" value="TreeGrafter"/>
</dbReference>
<dbReference type="SUPFAM" id="SSF161111">
    <property type="entry name" value="Cation efflux protein transmembrane domain-like"/>
    <property type="match status" value="1"/>
</dbReference>
<dbReference type="InterPro" id="IPR050681">
    <property type="entry name" value="CDF/SLC30A"/>
</dbReference>
<feature type="region of interest" description="Disordered" evidence="9">
    <location>
        <begin position="222"/>
        <end position="244"/>
    </location>
</feature>
<keyword evidence="8 10" id="KW-0472">Membrane</keyword>
<feature type="transmembrane region" description="Helical" evidence="10">
    <location>
        <begin position="334"/>
        <end position="357"/>
    </location>
</feature>
<dbReference type="InterPro" id="IPR058533">
    <property type="entry name" value="Cation_efflux_TM"/>
</dbReference>
<keyword evidence="3" id="KW-0813">Transport</keyword>
<feature type="transmembrane region" description="Helical" evidence="10">
    <location>
        <begin position="121"/>
        <end position="140"/>
    </location>
</feature>
<dbReference type="InterPro" id="IPR027470">
    <property type="entry name" value="Cation_efflux_CTD"/>
</dbReference>
<evidence type="ECO:0000256" key="8">
    <source>
        <dbReference type="ARBA" id="ARBA00023136"/>
    </source>
</evidence>
<feature type="compositionally biased region" description="Low complexity" evidence="9">
    <location>
        <begin position="16"/>
        <end position="31"/>
    </location>
</feature>
<feature type="domain" description="Cation efflux protein transmembrane" evidence="11">
    <location>
        <begin position="91"/>
        <end position="392"/>
    </location>
</feature>
<dbReference type="SUPFAM" id="SSF160240">
    <property type="entry name" value="Cation efflux protein cytoplasmic domain-like"/>
    <property type="match status" value="1"/>
</dbReference>
<feature type="compositionally biased region" description="Low complexity" evidence="9">
    <location>
        <begin position="283"/>
        <end position="303"/>
    </location>
</feature>
<comment type="subcellular location">
    <subcellularLocation>
        <location evidence="1">Membrane</location>
        <topology evidence="1">Multi-pass membrane protein</topology>
    </subcellularLocation>
</comment>
<sequence>MYGTLDEKVEFDENKQQQQQSNTKQQQRQQQPFLTNNNNPDSSNGAPADNEAESRRRKRIYSHCHIQSVDYDHDAHLESQRSVDKSARRRLIVASITCLVFMVAEVVGGVLSNSLAIATDAAHLLTDFASFMISLFAIWLSSRPATRKMSFGWYRAEVIGALLSVLMIWLVTGLLVYMAIERLRTGKIEIDSFVMVVTASAGLLVNIIMAIALNVDGHGHGHFHSHGAHSHHNHSHEISKHSHLDHVNKEDADVDESGDHHQQDQNHLNQSVTIDCSMKEGLTKSSSTNRSQQQKQQQQVAKGKTTENRTKRSQCQGGETNSGRDRSNINVRAAFIHVIGDFLQSLGVLIAALIIHFEPSYAIVDPICTFLFSFIVLITTINIIRDATNVLMEGIPDGINFIEVHEKLQSLPNVIRVHNLRIWSLSLDKIAISTHLVIDTSRTTSSQALKSAIDALKSSFNFFEVTIQIEEYREDMKDCEHCQDEEVLPEIVVDNVATTTTNSTSYKSALA</sequence>
<keyword evidence="5" id="KW-0864">Zinc transport</keyword>
<keyword evidence="7" id="KW-0406">Ion transport</keyword>
<evidence type="ECO:0000256" key="10">
    <source>
        <dbReference type="SAM" id="Phobius"/>
    </source>
</evidence>
<feature type="compositionally biased region" description="Basic and acidic residues" evidence="9">
    <location>
        <begin position="251"/>
        <end position="264"/>
    </location>
</feature>
<feature type="compositionally biased region" description="Basic and acidic residues" evidence="9">
    <location>
        <begin position="1"/>
        <end position="15"/>
    </location>
</feature>
<dbReference type="EMBL" id="GGYP01002921">
    <property type="protein sequence ID" value="MDE47692.1"/>
    <property type="molecule type" value="Transcribed_RNA"/>
</dbReference>
<feature type="transmembrane region" description="Helical" evidence="10">
    <location>
        <begin position="161"/>
        <end position="180"/>
    </location>
</feature>
<dbReference type="Pfam" id="PF16916">
    <property type="entry name" value="ZT_dimer"/>
    <property type="match status" value="1"/>
</dbReference>
<evidence type="ECO:0000259" key="12">
    <source>
        <dbReference type="Pfam" id="PF16916"/>
    </source>
</evidence>
<comment type="similarity">
    <text evidence="2">Belongs to the cation diffusion facilitator (CDF) transporter (TC 2.A.4) family. SLC30A subfamily.</text>
</comment>
<feature type="compositionally biased region" description="Basic residues" evidence="9">
    <location>
        <begin position="222"/>
        <end position="234"/>
    </location>
</feature>
<gene>
    <name evidence="13" type="primary">Slc30a2_1</name>
    <name evidence="13" type="ORF">g.16743</name>
</gene>
<accession>A0A6G1SCL3</accession>
<keyword evidence="5" id="KW-0862">Zinc</keyword>
<dbReference type="Gene3D" id="1.20.1510.10">
    <property type="entry name" value="Cation efflux protein transmembrane domain"/>
    <property type="match status" value="2"/>
</dbReference>
<evidence type="ECO:0000256" key="9">
    <source>
        <dbReference type="SAM" id="MobiDB-lite"/>
    </source>
</evidence>
<dbReference type="AlphaFoldDB" id="A0A6G1SCL3"/>
<evidence type="ECO:0000313" key="13">
    <source>
        <dbReference type="EMBL" id="MDE47692.1"/>
    </source>
</evidence>
<evidence type="ECO:0000256" key="6">
    <source>
        <dbReference type="ARBA" id="ARBA00022989"/>
    </source>
</evidence>
<protein>
    <submittedName>
        <fullName evidence="13">Zinc transporter 2</fullName>
    </submittedName>
</protein>
<organism evidence="13">
    <name type="scientific">Aceria tosichella</name>
    <name type="common">wheat curl mite</name>
    <dbReference type="NCBI Taxonomy" id="561515"/>
    <lineage>
        <taxon>Eukaryota</taxon>
        <taxon>Metazoa</taxon>
        <taxon>Ecdysozoa</taxon>
        <taxon>Arthropoda</taxon>
        <taxon>Chelicerata</taxon>
        <taxon>Arachnida</taxon>
        <taxon>Acari</taxon>
        <taxon>Acariformes</taxon>
        <taxon>Trombidiformes</taxon>
        <taxon>Prostigmata</taxon>
        <taxon>Eupodina</taxon>
        <taxon>Eriophyoidea</taxon>
        <taxon>Eriophyidae</taxon>
        <taxon>Eriophyinae</taxon>
        <taxon>Aceriini</taxon>
        <taxon>Aceria</taxon>
    </lineage>
</organism>
<evidence type="ECO:0000256" key="5">
    <source>
        <dbReference type="ARBA" id="ARBA00022906"/>
    </source>
</evidence>
<dbReference type="InterPro" id="IPR027469">
    <property type="entry name" value="Cation_efflux_TMD_sf"/>
</dbReference>
<feature type="region of interest" description="Disordered" evidence="9">
    <location>
        <begin position="1"/>
        <end position="56"/>
    </location>
</feature>
<dbReference type="NCBIfam" id="TIGR01297">
    <property type="entry name" value="CDF"/>
    <property type="match status" value="1"/>
</dbReference>
<evidence type="ECO:0000256" key="3">
    <source>
        <dbReference type="ARBA" id="ARBA00022448"/>
    </source>
</evidence>
<dbReference type="PANTHER" id="PTHR11562:SF17">
    <property type="entry name" value="RE54080P-RELATED"/>
    <property type="match status" value="1"/>
</dbReference>
<feature type="transmembrane region" description="Helical" evidence="10">
    <location>
        <begin position="363"/>
        <end position="384"/>
    </location>
</feature>
<reference evidence="13" key="1">
    <citation type="submission" date="2018-10" db="EMBL/GenBank/DDBJ databases">
        <title>Transcriptome assembly of Aceria tosichella (Wheat curl mite) Type 2.</title>
        <authorList>
            <person name="Scully E.D."/>
            <person name="Geib S.M."/>
            <person name="Palmer N.A."/>
            <person name="Gupta A.K."/>
            <person name="Sarath G."/>
            <person name="Tatineni S."/>
        </authorList>
    </citation>
    <scope>NUCLEOTIDE SEQUENCE</scope>
    <source>
        <strain evidence="13">LincolnNE</strain>
    </source>
</reference>
<feature type="domain" description="Cation efflux protein cytoplasmic" evidence="12">
    <location>
        <begin position="396"/>
        <end position="472"/>
    </location>
</feature>
<keyword evidence="6 10" id="KW-1133">Transmembrane helix</keyword>